<comment type="caution">
    <text evidence="3">The sequence shown here is derived from an EMBL/GenBank/DDBJ whole genome shotgun (WGS) entry which is preliminary data.</text>
</comment>
<dbReference type="AlphaFoldDB" id="A0A939DSM2"/>
<keyword evidence="4" id="KW-1185">Reference proteome</keyword>
<protein>
    <submittedName>
        <fullName evidence="3">DUF3300 domain-containing protein</fullName>
    </submittedName>
</protein>
<accession>A0A939DSM2</accession>
<feature type="region of interest" description="Disordered" evidence="1">
    <location>
        <begin position="378"/>
        <end position="450"/>
    </location>
</feature>
<dbReference type="PANTHER" id="PTHR40269">
    <property type="entry name" value="OUTER MEMBRANE PROTEIN-RELATED"/>
    <property type="match status" value="1"/>
</dbReference>
<dbReference type="Proteomes" id="UP000664654">
    <property type="component" value="Unassembled WGS sequence"/>
</dbReference>
<gene>
    <name evidence="3" type="ORF">J0A66_18335</name>
</gene>
<dbReference type="RefSeq" id="WP_206575307.1">
    <property type="nucleotide sequence ID" value="NZ_JAFKCV010000014.1"/>
</dbReference>
<keyword evidence="2" id="KW-0732">Signal</keyword>
<proteinExistence type="predicted"/>
<feature type="compositionally biased region" description="Basic and acidic residues" evidence="1">
    <location>
        <begin position="313"/>
        <end position="350"/>
    </location>
</feature>
<dbReference type="EMBL" id="JAFKCV010000014">
    <property type="protein sequence ID" value="MBN7827196.1"/>
    <property type="molecule type" value="Genomic_DNA"/>
</dbReference>
<dbReference type="InterPro" id="IPR021728">
    <property type="entry name" value="DUF3300"/>
</dbReference>
<feature type="compositionally biased region" description="Polar residues" evidence="1">
    <location>
        <begin position="409"/>
        <end position="423"/>
    </location>
</feature>
<name>A0A939DSM2_9ALTE</name>
<sequence length="450" mass="53070">MPTHRHLKFPLALLMLAALLLVPATRAEQTQTQETAASLDMAELDSLLAPIALYPDTLLSHVLIAASYPLEVIQAARWREKHPDLDAAEILESVEDQDWDPSVKALLPFKDLLQKMSEDLTWTQDLGEAFLADEEQVLARIQVLRERAYEQGNLSSNSQVVVEKEPDVIRIETVRRETVYVPYYDTRIVYGDWWWHNSPHYWSHPHYYGVSGVYWGPSIWVRPYFYFSALHWTNRHVVINRTFYHQRPYQYPRRYWYRDVGDRWHHDIKHRRGVRYHHPVAHRKVTVNREYQGGKPYSPPRVTIDRGAQLDKAVRDPSRYKSPSLERKHQHERVRERIQSLNKHEPDRRLNNNMGRIQKEQRKMDPRRTPDIIVKPARVESAGKEPLRSRSAVQQPARVENRQVHRAQPQKSVQPTRPVQQRARTVERTVKAERQHQPAGKIGAERVQRH</sequence>
<evidence type="ECO:0000313" key="3">
    <source>
        <dbReference type="EMBL" id="MBN7827196.1"/>
    </source>
</evidence>
<reference evidence="3" key="1">
    <citation type="submission" date="2021-03" db="EMBL/GenBank/DDBJ databases">
        <title>novel species isolated from a fishpond in China.</title>
        <authorList>
            <person name="Lu H."/>
            <person name="Cai Z."/>
        </authorList>
    </citation>
    <scope>NUCLEOTIDE SEQUENCE</scope>
    <source>
        <strain evidence="3">JCM 30855</strain>
    </source>
</reference>
<feature type="signal peptide" evidence="2">
    <location>
        <begin position="1"/>
        <end position="27"/>
    </location>
</feature>
<feature type="compositionally biased region" description="Basic and acidic residues" evidence="1">
    <location>
        <begin position="357"/>
        <end position="366"/>
    </location>
</feature>
<feature type="region of interest" description="Disordered" evidence="1">
    <location>
        <begin position="313"/>
        <end position="366"/>
    </location>
</feature>
<feature type="compositionally biased region" description="Basic and acidic residues" evidence="1">
    <location>
        <begin position="378"/>
        <end position="388"/>
    </location>
</feature>
<evidence type="ECO:0000256" key="1">
    <source>
        <dbReference type="SAM" id="MobiDB-lite"/>
    </source>
</evidence>
<evidence type="ECO:0000313" key="4">
    <source>
        <dbReference type="Proteomes" id="UP000664654"/>
    </source>
</evidence>
<dbReference type="PANTHER" id="PTHR40269:SF1">
    <property type="entry name" value="OUTER MEMBRANE PROTEIN"/>
    <property type="match status" value="1"/>
</dbReference>
<feature type="compositionally biased region" description="Basic and acidic residues" evidence="1">
    <location>
        <begin position="424"/>
        <end position="436"/>
    </location>
</feature>
<organism evidence="3 4">
    <name type="scientific">Bowmanella dokdonensis</name>
    <dbReference type="NCBI Taxonomy" id="751969"/>
    <lineage>
        <taxon>Bacteria</taxon>
        <taxon>Pseudomonadati</taxon>
        <taxon>Pseudomonadota</taxon>
        <taxon>Gammaproteobacteria</taxon>
        <taxon>Alteromonadales</taxon>
        <taxon>Alteromonadaceae</taxon>
        <taxon>Bowmanella</taxon>
    </lineage>
</organism>
<evidence type="ECO:0000256" key="2">
    <source>
        <dbReference type="SAM" id="SignalP"/>
    </source>
</evidence>
<feature type="chain" id="PRO_5036676696" evidence="2">
    <location>
        <begin position="28"/>
        <end position="450"/>
    </location>
</feature>
<dbReference type="Pfam" id="PF11737">
    <property type="entry name" value="DUF3300"/>
    <property type="match status" value="1"/>
</dbReference>